<name>A0A246FH36_9BACT</name>
<evidence type="ECO:0000256" key="3">
    <source>
        <dbReference type="SAM" id="Phobius"/>
    </source>
</evidence>
<comment type="caution">
    <text evidence="4">The sequence shown here is derived from an EMBL/GenBank/DDBJ whole genome shotgun (WGS) entry which is preliminary data.</text>
</comment>
<organism evidence="4 5">
    <name type="scientific">Hymenobacter amundsenii</name>
    <dbReference type="NCBI Taxonomy" id="2006685"/>
    <lineage>
        <taxon>Bacteria</taxon>
        <taxon>Pseudomonadati</taxon>
        <taxon>Bacteroidota</taxon>
        <taxon>Cytophagia</taxon>
        <taxon>Cytophagales</taxon>
        <taxon>Hymenobacteraceae</taxon>
        <taxon>Hymenobacter</taxon>
    </lineage>
</organism>
<evidence type="ECO:0000313" key="5">
    <source>
        <dbReference type="Proteomes" id="UP000197277"/>
    </source>
</evidence>
<protein>
    <recommendedName>
        <fullName evidence="6">Lipopolysaccharide assembly protein A domain-containing protein</fullName>
    </recommendedName>
</protein>
<dbReference type="EMBL" id="NIRR01000041">
    <property type="protein sequence ID" value="OWP61831.1"/>
    <property type="molecule type" value="Genomic_DNA"/>
</dbReference>
<dbReference type="Proteomes" id="UP000197277">
    <property type="component" value="Unassembled WGS sequence"/>
</dbReference>
<keyword evidence="1" id="KW-0175">Coiled coil</keyword>
<feature type="coiled-coil region" evidence="1">
    <location>
        <begin position="65"/>
        <end position="92"/>
    </location>
</feature>
<evidence type="ECO:0000256" key="2">
    <source>
        <dbReference type="SAM" id="MobiDB-lite"/>
    </source>
</evidence>
<dbReference type="AlphaFoldDB" id="A0A246FH36"/>
<dbReference type="OrthoDB" id="883899at2"/>
<evidence type="ECO:0000313" key="4">
    <source>
        <dbReference type="EMBL" id="OWP61831.1"/>
    </source>
</evidence>
<dbReference type="RefSeq" id="WP_088465706.1">
    <property type="nucleotide sequence ID" value="NZ_NIRR01000041.1"/>
</dbReference>
<keyword evidence="5" id="KW-1185">Reference proteome</keyword>
<proteinExistence type="predicted"/>
<evidence type="ECO:0000256" key="1">
    <source>
        <dbReference type="SAM" id="Coils"/>
    </source>
</evidence>
<sequence>MLALKRLVTILVMIFLVLALLVLLLPSVQTSFVGMAGSPQALYYSLLVAAVILLGLHLVTENLDSTLLRREVAGYERKINELKARLYDQQLEQQRAAERPPITPRTGVTTYPDTPLYPQSDPSLSNAPLQNPNTIIPPADGNSSQPL</sequence>
<evidence type="ECO:0008006" key="6">
    <source>
        <dbReference type="Google" id="ProtNLM"/>
    </source>
</evidence>
<gene>
    <name evidence="4" type="ORF">CDA63_17245</name>
</gene>
<keyword evidence="3" id="KW-0812">Transmembrane</keyword>
<feature type="region of interest" description="Disordered" evidence="2">
    <location>
        <begin position="93"/>
        <end position="147"/>
    </location>
</feature>
<reference evidence="4 5" key="1">
    <citation type="submission" date="2017-06" db="EMBL/GenBank/DDBJ databases">
        <title>Hymenobacter amundsenii sp. nov. isolated from regoliths in Antarctica.</title>
        <authorList>
            <person name="Sedlacek I."/>
            <person name="Kralova S."/>
            <person name="Pantucek R."/>
            <person name="Svec P."/>
            <person name="Holochova P."/>
            <person name="Stankova E."/>
            <person name="Vrbovska V."/>
            <person name="Busse H.-J."/>
        </authorList>
    </citation>
    <scope>NUCLEOTIDE SEQUENCE [LARGE SCALE GENOMIC DNA]</scope>
    <source>
        <strain evidence="4 5">CCM 8682</strain>
    </source>
</reference>
<feature type="transmembrane region" description="Helical" evidence="3">
    <location>
        <begin position="40"/>
        <end position="60"/>
    </location>
</feature>
<feature type="compositionally biased region" description="Polar residues" evidence="2">
    <location>
        <begin position="120"/>
        <end position="134"/>
    </location>
</feature>
<keyword evidence="3" id="KW-0472">Membrane</keyword>
<keyword evidence="3" id="KW-1133">Transmembrane helix</keyword>
<accession>A0A246FH36</accession>